<sequence length="253" mass="26585">MARNKLIDPAYAHSRALPRPVGVWVAGVVAVVVVIATLVALTSRGGEQESATPPTDPGPTNAQNPAIPAPDPSKVHKPTDPDWLTAAPTGLVWRSVPNVVLQLPFSPADGPLKVDEAKGTATGYSHTPQGAVIAADQITRRLVMDSTNYTNVLAATTGLSATARANLEKVHANSDALRPQLGPDTPKHFTAFKVVSYLPNQATIQYAFPAPFAGSFSSNQVTVVWADNDWKVAAEPTDSKVINDLNGFTPVGG</sequence>
<dbReference type="Pfam" id="PF26526">
    <property type="entry name" value="DUF8175"/>
    <property type="match status" value="1"/>
</dbReference>
<organism evidence="4 5">
    <name type="scientific">Antrihabitans stalactiti</name>
    <dbReference type="NCBI Taxonomy" id="2584121"/>
    <lineage>
        <taxon>Bacteria</taxon>
        <taxon>Bacillati</taxon>
        <taxon>Actinomycetota</taxon>
        <taxon>Actinomycetes</taxon>
        <taxon>Mycobacteriales</taxon>
        <taxon>Nocardiaceae</taxon>
        <taxon>Antrihabitans</taxon>
    </lineage>
</organism>
<keyword evidence="2" id="KW-0812">Transmembrane</keyword>
<feature type="region of interest" description="Disordered" evidence="1">
    <location>
        <begin position="43"/>
        <end position="82"/>
    </location>
</feature>
<evidence type="ECO:0000259" key="3">
    <source>
        <dbReference type="Pfam" id="PF26526"/>
    </source>
</evidence>
<comment type="caution">
    <text evidence="4">The sequence shown here is derived from an EMBL/GenBank/DDBJ whole genome shotgun (WGS) entry which is preliminary data.</text>
</comment>
<dbReference type="InterPro" id="IPR058488">
    <property type="entry name" value="DUF8175"/>
</dbReference>
<protein>
    <recommendedName>
        <fullName evidence="3">DUF8175 domain-containing protein</fullName>
    </recommendedName>
</protein>
<accession>A0A848KM74</accession>
<keyword evidence="2" id="KW-1133">Transmembrane helix</keyword>
<dbReference type="EMBL" id="VCQU01000016">
    <property type="protein sequence ID" value="NMN99311.1"/>
    <property type="molecule type" value="Genomic_DNA"/>
</dbReference>
<dbReference type="RefSeq" id="WP_169594462.1">
    <property type="nucleotide sequence ID" value="NZ_VCQU01000016.1"/>
</dbReference>
<feature type="compositionally biased region" description="Polar residues" evidence="1">
    <location>
        <begin position="49"/>
        <end position="64"/>
    </location>
</feature>
<evidence type="ECO:0000313" key="5">
    <source>
        <dbReference type="Proteomes" id="UP000535543"/>
    </source>
</evidence>
<gene>
    <name evidence="4" type="ORF">FGL95_30260</name>
</gene>
<evidence type="ECO:0000313" key="4">
    <source>
        <dbReference type="EMBL" id="NMN99311.1"/>
    </source>
</evidence>
<keyword evidence="2" id="KW-0472">Membrane</keyword>
<proteinExistence type="predicted"/>
<evidence type="ECO:0000256" key="1">
    <source>
        <dbReference type="SAM" id="MobiDB-lite"/>
    </source>
</evidence>
<reference evidence="4 5" key="1">
    <citation type="submission" date="2019-05" db="EMBL/GenBank/DDBJ databases">
        <authorList>
            <person name="Lee S.D."/>
        </authorList>
    </citation>
    <scope>NUCLEOTIDE SEQUENCE [LARGE SCALE GENOMIC DNA]</scope>
    <source>
        <strain evidence="4 5">YC2-7</strain>
    </source>
</reference>
<dbReference type="AlphaFoldDB" id="A0A848KM74"/>
<reference evidence="4 5" key="2">
    <citation type="submission" date="2020-06" db="EMBL/GenBank/DDBJ databases">
        <title>Antribacter stalactiti gen. nov., sp. nov., a new member of the family Nacardiaceae isolated from a cave.</title>
        <authorList>
            <person name="Kim I.S."/>
        </authorList>
    </citation>
    <scope>NUCLEOTIDE SEQUENCE [LARGE SCALE GENOMIC DNA]</scope>
    <source>
        <strain evidence="4 5">YC2-7</strain>
    </source>
</reference>
<evidence type="ECO:0000256" key="2">
    <source>
        <dbReference type="SAM" id="Phobius"/>
    </source>
</evidence>
<dbReference type="Proteomes" id="UP000535543">
    <property type="component" value="Unassembled WGS sequence"/>
</dbReference>
<feature type="transmembrane region" description="Helical" evidence="2">
    <location>
        <begin position="21"/>
        <end position="41"/>
    </location>
</feature>
<name>A0A848KM74_9NOCA</name>
<keyword evidence="5" id="KW-1185">Reference proteome</keyword>
<feature type="domain" description="DUF8175" evidence="3">
    <location>
        <begin position="60"/>
        <end position="250"/>
    </location>
</feature>